<evidence type="ECO:0000256" key="1">
    <source>
        <dbReference type="ARBA" id="ARBA00022614"/>
    </source>
</evidence>
<feature type="compositionally biased region" description="Low complexity" evidence="3">
    <location>
        <begin position="304"/>
        <end position="314"/>
    </location>
</feature>
<dbReference type="PROSITE" id="PS51450">
    <property type="entry name" value="LRR"/>
    <property type="match status" value="3"/>
</dbReference>
<dbReference type="Gene3D" id="3.80.10.10">
    <property type="entry name" value="Ribonuclease Inhibitor"/>
    <property type="match status" value="1"/>
</dbReference>
<feature type="chain" id="PRO_5013089031" evidence="5">
    <location>
        <begin position="20"/>
        <end position="390"/>
    </location>
</feature>
<feature type="signal peptide" evidence="5">
    <location>
        <begin position="1"/>
        <end position="19"/>
    </location>
</feature>
<keyword evidence="2" id="KW-0677">Repeat</keyword>
<evidence type="ECO:0000256" key="2">
    <source>
        <dbReference type="ARBA" id="ARBA00022737"/>
    </source>
</evidence>
<proteinExistence type="predicted"/>
<dbReference type="SUPFAM" id="SSF52058">
    <property type="entry name" value="L domain-like"/>
    <property type="match status" value="1"/>
</dbReference>
<keyword evidence="5" id="KW-0732">Signal</keyword>
<evidence type="ECO:0000256" key="5">
    <source>
        <dbReference type="SAM" id="SignalP"/>
    </source>
</evidence>
<keyword evidence="4" id="KW-0812">Transmembrane</keyword>
<dbReference type="PANTHER" id="PTHR24366">
    <property type="entry name" value="IG(IMMUNOGLOBULIN) AND LRR(LEUCINE RICH REPEAT) DOMAINS"/>
    <property type="match status" value="1"/>
</dbReference>
<dbReference type="InterPro" id="IPR032675">
    <property type="entry name" value="LRR_dom_sf"/>
</dbReference>
<dbReference type="EMBL" id="GFDL01010268">
    <property type="protein sequence ID" value="JAV24777.1"/>
    <property type="molecule type" value="Transcribed_RNA"/>
</dbReference>
<keyword evidence="4" id="KW-0472">Membrane</keyword>
<keyword evidence="4" id="KW-1133">Transmembrane helix</keyword>
<evidence type="ECO:0000256" key="3">
    <source>
        <dbReference type="SAM" id="MobiDB-lite"/>
    </source>
</evidence>
<dbReference type="AlphaFoldDB" id="A0A1Q3FB50"/>
<protein>
    <submittedName>
        <fullName evidence="6">Putative mitotic protein phosphatase 1 regulator</fullName>
    </submittedName>
</protein>
<reference evidence="6" key="1">
    <citation type="submission" date="2017-01" db="EMBL/GenBank/DDBJ databases">
        <title>A deep insight into the sialotranscriptome of adult male and female Cluex tarsalis mosquitoes.</title>
        <authorList>
            <person name="Ribeiro J.M."/>
            <person name="Moreira F."/>
            <person name="Bernard K.A."/>
            <person name="Calvo E."/>
        </authorList>
    </citation>
    <scope>NUCLEOTIDE SEQUENCE</scope>
    <source>
        <strain evidence="6">Kern County</strain>
        <tissue evidence="6">Salivary glands</tissue>
    </source>
</reference>
<feature type="transmembrane region" description="Helical" evidence="4">
    <location>
        <begin position="348"/>
        <end position="370"/>
    </location>
</feature>
<sequence length="390" mass="42606">MKTLRTIIAALLLLHLAAGQEFHCSMEKLDSSEDEFCVFRNATVLPGTTGAKYNYPADAPKPTHVAFVASYMQHLPAAFLKLAGPELKVLQVKNGGLRSVTISSGLEALHANDNQIETVIVHQSGPDGPLRTVDLSGNSIKDISNVTKCQTLESLNLSGNYLGDTLDLNKFKGMNNLRKLDLANNEINYLDNTGNVNLESLEDLDLSRNNIIPSDLNIAIFYPFTKLHTLRLNDNRMPQLDYNRLLSIKSLKTIYLNGNNFDCTYLERMLQHLQQNNLQTPPGGPYSCKTSIMDGFCCTGSLPTQPTKPTTLQPPAGPEPKPTTERTNIPPAATEKETGNDGGSSSGLWFGVGVGIAVLLIAAIIGAVLWKNRQKKDGKYRMPPGNLELS</sequence>
<dbReference type="InterPro" id="IPR001611">
    <property type="entry name" value="Leu-rich_rpt"/>
</dbReference>
<accession>A0A1Q3FB50</accession>
<name>A0A1Q3FB50_CULTA</name>
<evidence type="ECO:0000313" key="6">
    <source>
        <dbReference type="EMBL" id="JAV24777.1"/>
    </source>
</evidence>
<feature type="region of interest" description="Disordered" evidence="3">
    <location>
        <begin position="304"/>
        <end position="344"/>
    </location>
</feature>
<evidence type="ECO:0000256" key="4">
    <source>
        <dbReference type="SAM" id="Phobius"/>
    </source>
</evidence>
<keyword evidence="1" id="KW-0433">Leucine-rich repeat</keyword>
<organism evidence="6">
    <name type="scientific">Culex tarsalis</name>
    <name type="common">Encephalitis mosquito</name>
    <dbReference type="NCBI Taxonomy" id="7177"/>
    <lineage>
        <taxon>Eukaryota</taxon>
        <taxon>Metazoa</taxon>
        <taxon>Ecdysozoa</taxon>
        <taxon>Arthropoda</taxon>
        <taxon>Hexapoda</taxon>
        <taxon>Insecta</taxon>
        <taxon>Pterygota</taxon>
        <taxon>Neoptera</taxon>
        <taxon>Endopterygota</taxon>
        <taxon>Diptera</taxon>
        <taxon>Nematocera</taxon>
        <taxon>Culicoidea</taxon>
        <taxon>Culicidae</taxon>
        <taxon>Culicinae</taxon>
        <taxon>Culicini</taxon>
        <taxon>Culex</taxon>
        <taxon>Culex</taxon>
    </lineage>
</organism>
<dbReference type="Pfam" id="PF13855">
    <property type="entry name" value="LRR_8"/>
    <property type="match status" value="1"/>
</dbReference>
<dbReference type="PANTHER" id="PTHR24366:SF96">
    <property type="entry name" value="LEUCINE RICH REPEAT CONTAINING 53"/>
    <property type="match status" value="1"/>
</dbReference>